<accession>A0A2U2ARZ6</accession>
<evidence type="ECO:0000256" key="8">
    <source>
        <dbReference type="ARBA" id="ARBA00031155"/>
    </source>
</evidence>
<evidence type="ECO:0000313" key="13">
    <source>
        <dbReference type="Proteomes" id="UP000245217"/>
    </source>
</evidence>
<evidence type="ECO:0000256" key="5">
    <source>
        <dbReference type="ARBA" id="ARBA00022643"/>
    </source>
</evidence>
<evidence type="ECO:0000256" key="7">
    <source>
        <dbReference type="ARBA" id="ARBA00023033"/>
    </source>
</evidence>
<dbReference type="EMBL" id="QEWV01000001">
    <property type="protein sequence ID" value="PWD94142.1"/>
    <property type="molecule type" value="Genomic_DNA"/>
</dbReference>
<evidence type="ECO:0000313" key="10">
    <source>
        <dbReference type="EMBL" id="PWD87042.1"/>
    </source>
</evidence>
<keyword evidence="5" id="KW-0288">FMN</keyword>
<dbReference type="PANTHER" id="PTHR42747:SF3">
    <property type="entry name" value="NITRONATE MONOOXYGENASE-RELATED"/>
    <property type="match status" value="1"/>
</dbReference>
<sequence>MTINKPARLSQQLSIEYPIIQVPLYHGGSTELVAEVSNSGGLGMIAGGFLTAEALQHEISSVKELTDRPFGVNLMISKSRDIPTSLYTDAISRMKGFASAELLEVENLNTEAWELSPLDDLLEVILDEEVPVVSFTFGIPSKETISLLKEAGVKIIGHSTHMVEALLWEESGVDVHLLQGSESGGMRHTFIGDVRTHAFSAQALTIQGSHLLEKPFAVSGGIYNKSLFAAAIIQGADGVGIGTAFMLTPESGLNDQEAELLIKSNEYDSVLTEHWTGVLGRCYSNLGTMQLRKVRGRTLPFPEQLFLVHAATIDELEMGDNPVDFQPIWASVNAPFCERVSVKKLMESLVS</sequence>
<reference evidence="12 13" key="2">
    <citation type="submission" date="2018-05" db="EMBL/GenBank/DDBJ databases">
        <title>Ignatzschineria dubaiensis sp. nov., isolated from necrotic foot tissues of dromedaries (Camelus dromedarius) and associated maggots in Dubai, United Arab Emirates.</title>
        <authorList>
            <person name="Tsang C.C."/>
            <person name="Tang J.Y.M."/>
            <person name="Fong J.Y.H."/>
            <person name="Kinne J."/>
            <person name="Lee H.H."/>
            <person name="Joseph M."/>
            <person name="Jose S."/>
            <person name="Schuster R.K."/>
            <person name="Tang Y."/>
            <person name="Sivakumar S."/>
            <person name="Chen J.H.K."/>
            <person name="Teng J.L.L."/>
            <person name="Lau S.K.P."/>
            <person name="Wernery U."/>
            <person name="Woo P.C.Y."/>
        </authorList>
    </citation>
    <scope>NUCLEOTIDE SEQUENCE [LARGE SCALE GENOMIC DNA]</scope>
    <source>
        <strain evidence="12">UAE-HKU57</strain>
        <strain evidence="13">UAE-HKU58</strain>
    </source>
</reference>
<dbReference type="GO" id="GO:0009636">
    <property type="term" value="P:response to toxic substance"/>
    <property type="evidence" value="ECO:0007669"/>
    <property type="project" value="UniProtKB-KW"/>
</dbReference>
<evidence type="ECO:0000256" key="4">
    <source>
        <dbReference type="ARBA" id="ARBA00022630"/>
    </source>
</evidence>
<keyword evidence="13" id="KW-1185">Reference proteome</keyword>
<dbReference type="Proteomes" id="UP000245059">
    <property type="component" value="Unassembled WGS sequence"/>
</dbReference>
<dbReference type="AlphaFoldDB" id="A0A2U2ARZ6"/>
<dbReference type="SUPFAM" id="SSF51412">
    <property type="entry name" value="Inosine monophosphate dehydrogenase (IMPDH)"/>
    <property type="match status" value="1"/>
</dbReference>
<keyword evidence="6" id="KW-0560">Oxidoreductase</keyword>
<keyword evidence="4" id="KW-0285">Flavoprotein</keyword>
<dbReference type="PANTHER" id="PTHR42747">
    <property type="entry name" value="NITRONATE MONOOXYGENASE-RELATED"/>
    <property type="match status" value="1"/>
</dbReference>
<dbReference type="OrthoDB" id="9778912at2"/>
<dbReference type="Pfam" id="PF03060">
    <property type="entry name" value="NMO"/>
    <property type="match status" value="1"/>
</dbReference>
<evidence type="ECO:0000256" key="9">
    <source>
        <dbReference type="ARBA" id="ARBA00049401"/>
    </source>
</evidence>
<name>A0A2U2ARZ6_9GAMM</name>
<comment type="catalytic activity">
    <reaction evidence="9">
        <text>3 propionate 3-nitronate + 3 O2 + H2O = 3 3-oxopropanoate + 2 nitrate + nitrite + H2O2 + 3 H(+)</text>
        <dbReference type="Rhea" id="RHEA:57332"/>
        <dbReference type="ChEBI" id="CHEBI:15377"/>
        <dbReference type="ChEBI" id="CHEBI:15378"/>
        <dbReference type="ChEBI" id="CHEBI:15379"/>
        <dbReference type="ChEBI" id="CHEBI:16240"/>
        <dbReference type="ChEBI" id="CHEBI:16301"/>
        <dbReference type="ChEBI" id="CHEBI:17632"/>
        <dbReference type="ChEBI" id="CHEBI:33190"/>
        <dbReference type="ChEBI" id="CHEBI:136067"/>
    </reaction>
</comment>
<keyword evidence="3" id="KW-0216">Detoxification</keyword>
<dbReference type="RefSeq" id="WP_109200752.1">
    <property type="nucleotide sequence ID" value="NZ_QEWS01000001.1"/>
</dbReference>
<dbReference type="Proteomes" id="UP000245217">
    <property type="component" value="Unassembled WGS sequence"/>
</dbReference>
<evidence type="ECO:0000313" key="11">
    <source>
        <dbReference type="EMBL" id="PWD94142.1"/>
    </source>
</evidence>
<comment type="caution">
    <text evidence="10">The sequence shown here is derived from an EMBL/GenBank/DDBJ whole genome shotgun (WGS) entry which is preliminary data.</text>
</comment>
<comment type="similarity">
    <text evidence="2">Belongs to the nitronate monooxygenase family. NMO class I subfamily.</text>
</comment>
<keyword evidence="7 10" id="KW-0503">Monooxygenase</keyword>
<evidence type="ECO:0000256" key="1">
    <source>
        <dbReference type="ARBA" id="ARBA00001917"/>
    </source>
</evidence>
<evidence type="ECO:0000256" key="3">
    <source>
        <dbReference type="ARBA" id="ARBA00022575"/>
    </source>
</evidence>
<proteinExistence type="inferred from homology"/>
<dbReference type="EMBL" id="QEWW01000002">
    <property type="protein sequence ID" value="PWD87042.1"/>
    <property type="molecule type" value="Genomic_DNA"/>
</dbReference>
<evidence type="ECO:0000313" key="12">
    <source>
        <dbReference type="Proteomes" id="UP000245059"/>
    </source>
</evidence>
<dbReference type="CDD" id="cd04730">
    <property type="entry name" value="NPD_like"/>
    <property type="match status" value="1"/>
</dbReference>
<comment type="cofactor">
    <cofactor evidence="1">
        <name>FMN</name>
        <dbReference type="ChEBI" id="CHEBI:58210"/>
    </cofactor>
</comment>
<dbReference type="GO" id="GO:0018580">
    <property type="term" value="F:nitronate monooxygenase activity"/>
    <property type="evidence" value="ECO:0007669"/>
    <property type="project" value="InterPro"/>
</dbReference>
<reference evidence="10" key="1">
    <citation type="journal article" date="2018" name="Genome Announc.">
        <title>Ignatzschineria cameli sp. nov., isolated from necrotic foot tissue of dromedaries (Camelus dromedarius) and associated maggots (Wohlfahrtia species) in Dubai.</title>
        <authorList>
            <person name="Tsang C.C."/>
            <person name="Tang J.Y."/>
            <person name="Fong J.Y."/>
            <person name="Kinne J."/>
            <person name="Lee H.H."/>
            <person name="Joseph M."/>
            <person name="Jose S."/>
            <person name="Schuster R.K."/>
            <person name="Tang Y."/>
            <person name="Sivakumar S."/>
            <person name="Chen J.H."/>
            <person name="Teng J.L."/>
            <person name="Lau S.K."/>
            <person name="Wernery U."/>
            <person name="Woo P.C."/>
        </authorList>
    </citation>
    <scope>NUCLEOTIDE SEQUENCE</scope>
    <source>
        <strain evidence="10">UAE-HKU57</strain>
        <strain evidence="11">UAE-HKU58</strain>
    </source>
</reference>
<dbReference type="InterPro" id="IPR004136">
    <property type="entry name" value="NMO"/>
</dbReference>
<dbReference type="Gene3D" id="3.20.20.70">
    <property type="entry name" value="Aldolase class I"/>
    <property type="match status" value="1"/>
</dbReference>
<evidence type="ECO:0000256" key="6">
    <source>
        <dbReference type="ARBA" id="ARBA00023002"/>
    </source>
</evidence>
<organism evidence="10 12">
    <name type="scientific">Ignatzschineria cameli</name>
    <dbReference type="NCBI Taxonomy" id="2182793"/>
    <lineage>
        <taxon>Bacteria</taxon>
        <taxon>Pseudomonadati</taxon>
        <taxon>Pseudomonadota</taxon>
        <taxon>Gammaproteobacteria</taxon>
        <taxon>Cardiobacteriales</taxon>
        <taxon>Ignatzschineriaceae</taxon>
        <taxon>Ignatzschineria</taxon>
    </lineage>
</organism>
<protein>
    <recommendedName>
        <fullName evidence="8">Propionate 3-nitronate monooxygenase</fullName>
    </recommendedName>
</protein>
<evidence type="ECO:0000256" key="2">
    <source>
        <dbReference type="ARBA" id="ARBA00009881"/>
    </source>
</evidence>
<gene>
    <name evidence="10" type="ORF">DC077_04305</name>
    <name evidence="11" type="ORF">DC078_00945</name>
</gene>
<dbReference type="InterPro" id="IPR013785">
    <property type="entry name" value="Aldolase_TIM"/>
</dbReference>